<feature type="compositionally biased region" description="Basic and acidic residues" evidence="1">
    <location>
        <begin position="59"/>
        <end position="75"/>
    </location>
</feature>
<feature type="compositionally biased region" description="Basic and acidic residues" evidence="1">
    <location>
        <begin position="19"/>
        <end position="31"/>
    </location>
</feature>
<feature type="compositionally biased region" description="Polar residues" evidence="1">
    <location>
        <begin position="146"/>
        <end position="161"/>
    </location>
</feature>
<feature type="region of interest" description="Disordered" evidence="1">
    <location>
        <begin position="1"/>
        <end position="83"/>
    </location>
</feature>
<feature type="compositionally biased region" description="Polar residues" evidence="1">
    <location>
        <begin position="32"/>
        <end position="51"/>
    </location>
</feature>
<feature type="region of interest" description="Disordered" evidence="1">
    <location>
        <begin position="116"/>
        <end position="175"/>
    </location>
</feature>
<evidence type="ECO:0000313" key="2">
    <source>
        <dbReference type="EMBL" id="KAK7583652.1"/>
    </source>
</evidence>
<evidence type="ECO:0000313" key="3">
    <source>
        <dbReference type="Proteomes" id="UP001367676"/>
    </source>
</evidence>
<comment type="caution">
    <text evidence="2">The sequence shown here is derived from an EMBL/GenBank/DDBJ whole genome shotgun (WGS) entry which is preliminary data.</text>
</comment>
<proteinExistence type="predicted"/>
<name>A0AAN9Y266_9HEMI</name>
<feature type="compositionally biased region" description="Basic and acidic residues" evidence="1">
    <location>
        <begin position="1"/>
        <end position="12"/>
    </location>
</feature>
<dbReference type="EMBL" id="JBBCAQ010000032">
    <property type="protein sequence ID" value="KAK7583652.1"/>
    <property type="molecule type" value="Genomic_DNA"/>
</dbReference>
<dbReference type="Proteomes" id="UP001367676">
    <property type="component" value="Unassembled WGS sequence"/>
</dbReference>
<reference evidence="2 3" key="1">
    <citation type="submission" date="2024-03" db="EMBL/GenBank/DDBJ databases">
        <title>Adaptation during the transition from Ophiocordyceps entomopathogen to insect associate is accompanied by gene loss and intensified selection.</title>
        <authorList>
            <person name="Ward C.M."/>
            <person name="Onetto C.A."/>
            <person name="Borneman A.R."/>
        </authorList>
    </citation>
    <scope>NUCLEOTIDE SEQUENCE [LARGE SCALE GENOMIC DNA]</scope>
    <source>
        <strain evidence="2">AWRI1</strain>
        <tissue evidence="2">Single Adult Female</tissue>
    </source>
</reference>
<dbReference type="AlphaFoldDB" id="A0AAN9Y266"/>
<accession>A0AAN9Y266</accession>
<protein>
    <submittedName>
        <fullName evidence="2">Uncharacterized protein</fullName>
    </submittedName>
</protein>
<sequence>MPESEARPFADSKRRRRLRALDYDHDHETNDKGNANTRPTVTHSGVKSQVVSKIVAIAGRREGKEGRKEERKETGRVAGRQAGRQANKIISKMRTHSYRRGGRVARSSILDLDATGAVNDEKPAKPSRHSARSLISQEGEFVDPTANRSHTGGSPSRTHGLSPSRTRRSFSRTRPCLQNAMRSKRPTRARSAAALLQHSISRCSVRIANGRRQTADCKLLPRNELAPSDATLQQRRNAHVRRRRGQCGRRFARCGRCSFRE</sequence>
<evidence type="ECO:0000256" key="1">
    <source>
        <dbReference type="SAM" id="MobiDB-lite"/>
    </source>
</evidence>
<keyword evidence="3" id="KW-1185">Reference proteome</keyword>
<organism evidence="2 3">
    <name type="scientific">Parthenolecanium corni</name>
    <dbReference type="NCBI Taxonomy" id="536013"/>
    <lineage>
        <taxon>Eukaryota</taxon>
        <taxon>Metazoa</taxon>
        <taxon>Ecdysozoa</taxon>
        <taxon>Arthropoda</taxon>
        <taxon>Hexapoda</taxon>
        <taxon>Insecta</taxon>
        <taxon>Pterygota</taxon>
        <taxon>Neoptera</taxon>
        <taxon>Paraneoptera</taxon>
        <taxon>Hemiptera</taxon>
        <taxon>Sternorrhyncha</taxon>
        <taxon>Coccoidea</taxon>
        <taxon>Coccidae</taxon>
        <taxon>Parthenolecanium</taxon>
    </lineage>
</organism>
<gene>
    <name evidence="2" type="ORF">V9T40_004615</name>
</gene>